<dbReference type="SUPFAM" id="SSF49373">
    <property type="entry name" value="Invasin/intimin cell-adhesion fragments"/>
    <property type="match status" value="1"/>
</dbReference>
<protein>
    <recommendedName>
        <fullName evidence="4">Big-1 domain-containing protein</fullName>
    </recommendedName>
</protein>
<dbReference type="AlphaFoldDB" id="A0A1V6LZ26"/>
<accession>A0A1V6LZ26</accession>
<dbReference type="PROSITE" id="PS51257">
    <property type="entry name" value="PROKAR_LIPOPROTEIN"/>
    <property type="match status" value="1"/>
</dbReference>
<feature type="chain" id="PRO_5010726947" description="Big-1 domain-containing protein" evidence="1">
    <location>
        <begin position="28"/>
        <end position="129"/>
    </location>
</feature>
<comment type="caution">
    <text evidence="2">The sequence shown here is derived from an EMBL/GenBank/DDBJ whole genome shotgun (WGS) entry which is preliminary data.</text>
</comment>
<reference evidence="2 3" key="1">
    <citation type="journal article" date="2016" name="Genome Announc.">
        <title>Draft Genome Sequence of the Anaerobic Ammonium-Oxidizing Bacterium 'Candidatus Brocadia sp. 40'.</title>
        <authorList>
            <person name="Ali M."/>
            <person name="Haroon M.F."/>
            <person name="Narita Y."/>
            <person name="Zhang L."/>
            <person name="Rangel Shaw D."/>
            <person name="Okabe S."/>
            <person name="Saikaly P.E."/>
        </authorList>
    </citation>
    <scope>NUCLEOTIDE SEQUENCE [LARGE SCALE GENOMIC DNA]</scope>
    <source>
        <strain evidence="2 3">40</strain>
    </source>
</reference>
<dbReference type="InterPro" id="IPR013783">
    <property type="entry name" value="Ig-like_fold"/>
</dbReference>
<dbReference type="EMBL" id="MJUW02000092">
    <property type="protein sequence ID" value="OQD45401.1"/>
    <property type="molecule type" value="Genomic_DNA"/>
</dbReference>
<feature type="signal peptide" evidence="1">
    <location>
        <begin position="1"/>
        <end position="27"/>
    </location>
</feature>
<sequence length="129" mass="13597">MKFPNRKTAPFFLILVGVLFLSSCAQAPSYLPYEKGVHIIVSPSKLSVHSGSEDKVFIQILDRQGGPLFGIKVTAVSPVPTVATVTPEVLTDPAGKAVFTVSGISPGTTQIIFSAAGQKAVMEVVFIGH</sequence>
<organism evidence="2 3">
    <name type="scientific">Candidatus Brocadia sapporoensis</name>
    <dbReference type="NCBI Taxonomy" id="392547"/>
    <lineage>
        <taxon>Bacteria</taxon>
        <taxon>Pseudomonadati</taxon>
        <taxon>Planctomycetota</taxon>
        <taxon>Candidatus Brocadiia</taxon>
        <taxon>Candidatus Brocadiales</taxon>
        <taxon>Candidatus Brocadiaceae</taxon>
        <taxon>Candidatus Brocadia</taxon>
    </lineage>
</organism>
<evidence type="ECO:0000313" key="2">
    <source>
        <dbReference type="EMBL" id="OQD45401.1"/>
    </source>
</evidence>
<dbReference type="Proteomes" id="UP000242219">
    <property type="component" value="Unassembled WGS sequence"/>
</dbReference>
<proteinExistence type="predicted"/>
<keyword evidence="1" id="KW-0732">Signal</keyword>
<keyword evidence="3" id="KW-1185">Reference proteome</keyword>
<gene>
    <name evidence="2" type="ORF">BIY37_08555</name>
</gene>
<evidence type="ECO:0008006" key="4">
    <source>
        <dbReference type="Google" id="ProtNLM"/>
    </source>
</evidence>
<dbReference type="Gene3D" id="2.60.40.10">
    <property type="entry name" value="Immunoglobulins"/>
    <property type="match status" value="1"/>
</dbReference>
<dbReference type="RefSeq" id="WP_070067406.1">
    <property type="nucleotide sequence ID" value="NZ_MJUW02000092.1"/>
</dbReference>
<dbReference type="InterPro" id="IPR008964">
    <property type="entry name" value="Invasin/intimin_cell_adhesion"/>
</dbReference>
<evidence type="ECO:0000313" key="3">
    <source>
        <dbReference type="Proteomes" id="UP000242219"/>
    </source>
</evidence>
<name>A0A1V6LZ26_9BACT</name>
<evidence type="ECO:0000256" key="1">
    <source>
        <dbReference type="SAM" id="SignalP"/>
    </source>
</evidence>